<dbReference type="AlphaFoldDB" id="A0A087X6W2"/>
<evidence type="ECO:0000256" key="1">
    <source>
        <dbReference type="ARBA" id="ARBA00004370"/>
    </source>
</evidence>
<reference evidence="8" key="3">
    <citation type="submission" date="2025-09" db="UniProtKB">
        <authorList>
            <consortium name="Ensembl"/>
        </authorList>
    </citation>
    <scope>IDENTIFICATION</scope>
</reference>
<evidence type="ECO:0000259" key="7">
    <source>
        <dbReference type="PROSITE" id="PS50835"/>
    </source>
</evidence>
<feature type="transmembrane region" description="Helical" evidence="5">
    <location>
        <begin position="212"/>
        <end position="234"/>
    </location>
</feature>
<dbReference type="PANTHER" id="PTHR12080:SF134">
    <property type="entry name" value="CD48 ANTIGEN"/>
    <property type="match status" value="1"/>
</dbReference>
<sequence>NVLTLKVVFILSCVLIDYKVFDVCHLFVAVGGSFNVPLGYTPKSTDSWVWKFNTKTIINMKAGKEVMKDGGETHTNGSLKLTNLKKEQEGVYTSEVFDEKGRKRATKETKLCIVDPVKKPKLNETCQDEKVKFECDLSQQPVDIVLEWLRSGKEMVAKTERVVKTAADTKGDKFVCKVSNKVSSEESDPVIHSCTSNSKKCLLVIHFSNFCYFISSCFLVLLLTVTVTVCCVRVKRKRKKQLK</sequence>
<dbReference type="GeneTree" id="ENSGT00950000183273"/>
<organism evidence="8 9">
    <name type="scientific">Poecilia formosa</name>
    <name type="common">Amazon molly</name>
    <name type="synonym">Limia formosa</name>
    <dbReference type="NCBI Taxonomy" id="48698"/>
    <lineage>
        <taxon>Eukaryota</taxon>
        <taxon>Metazoa</taxon>
        <taxon>Chordata</taxon>
        <taxon>Craniata</taxon>
        <taxon>Vertebrata</taxon>
        <taxon>Euteleostomi</taxon>
        <taxon>Actinopterygii</taxon>
        <taxon>Neopterygii</taxon>
        <taxon>Teleostei</taxon>
        <taxon>Neoteleostei</taxon>
        <taxon>Acanthomorphata</taxon>
        <taxon>Ovalentaria</taxon>
        <taxon>Atherinomorphae</taxon>
        <taxon>Cyprinodontiformes</taxon>
        <taxon>Poeciliidae</taxon>
        <taxon>Poeciliinae</taxon>
        <taxon>Poecilia</taxon>
    </lineage>
</organism>
<dbReference type="STRING" id="48698.ENSPFOP00000001515"/>
<protein>
    <recommendedName>
        <fullName evidence="7">Ig-like domain-containing protein</fullName>
    </recommendedName>
</protein>
<dbReference type="InterPro" id="IPR015631">
    <property type="entry name" value="CD2/SLAM_rcpt"/>
</dbReference>
<evidence type="ECO:0000313" key="9">
    <source>
        <dbReference type="Proteomes" id="UP000028760"/>
    </source>
</evidence>
<dbReference type="PROSITE" id="PS50835">
    <property type="entry name" value="IG_LIKE"/>
    <property type="match status" value="1"/>
</dbReference>
<dbReference type="eggNOG" id="ENOG502SRN2">
    <property type="taxonomic scope" value="Eukaryota"/>
</dbReference>
<proteinExistence type="predicted"/>
<comment type="subcellular location">
    <subcellularLocation>
        <location evidence="1">Membrane</location>
    </subcellularLocation>
</comment>
<keyword evidence="9" id="KW-1185">Reference proteome</keyword>
<feature type="signal peptide" evidence="6">
    <location>
        <begin position="1"/>
        <end position="18"/>
    </location>
</feature>
<dbReference type="Ensembl" id="ENSPFOT00000001518.2">
    <property type="protein sequence ID" value="ENSPFOP00000001515.2"/>
    <property type="gene ID" value="ENSPFOG00000001607.2"/>
</dbReference>
<dbReference type="EMBL" id="AYCK01030105">
    <property type="status" value="NOT_ANNOTATED_CDS"/>
    <property type="molecule type" value="Genomic_DNA"/>
</dbReference>
<evidence type="ECO:0000256" key="4">
    <source>
        <dbReference type="ARBA" id="ARBA00023180"/>
    </source>
</evidence>
<keyword evidence="4" id="KW-0325">Glycoprotein</keyword>
<dbReference type="GO" id="GO:0016020">
    <property type="term" value="C:membrane"/>
    <property type="evidence" value="ECO:0007669"/>
    <property type="project" value="UniProtKB-SubCell"/>
</dbReference>
<keyword evidence="5" id="KW-0812">Transmembrane</keyword>
<feature type="chain" id="PRO_5001832424" description="Ig-like domain-containing protein" evidence="6">
    <location>
        <begin position="19"/>
        <end position="243"/>
    </location>
</feature>
<reference evidence="9" key="1">
    <citation type="submission" date="2013-10" db="EMBL/GenBank/DDBJ databases">
        <authorList>
            <person name="Schartl M."/>
            <person name="Warren W."/>
        </authorList>
    </citation>
    <scope>NUCLEOTIDE SEQUENCE [LARGE SCALE GENOMIC DNA]</scope>
    <source>
        <strain evidence="9">female</strain>
    </source>
</reference>
<feature type="domain" description="Ig-like" evidence="7">
    <location>
        <begin position="116"/>
        <end position="192"/>
    </location>
</feature>
<dbReference type="InterPro" id="IPR007110">
    <property type="entry name" value="Ig-like_dom"/>
</dbReference>
<evidence type="ECO:0000256" key="5">
    <source>
        <dbReference type="SAM" id="Phobius"/>
    </source>
</evidence>
<evidence type="ECO:0000256" key="3">
    <source>
        <dbReference type="ARBA" id="ARBA00023136"/>
    </source>
</evidence>
<evidence type="ECO:0000256" key="6">
    <source>
        <dbReference type="SAM" id="SignalP"/>
    </source>
</evidence>
<dbReference type="Gene3D" id="2.60.40.10">
    <property type="entry name" value="Immunoglobulins"/>
    <property type="match status" value="2"/>
</dbReference>
<keyword evidence="5" id="KW-1133">Transmembrane helix</keyword>
<reference evidence="8" key="2">
    <citation type="submission" date="2025-08" db="UniProtKB">
        <authorList>
            <consortium name="Ensembl"/>
        </authorList>
    </citation>
    <scope>IDENTIFICATION</scope>
</reference>
<name>A0A087X6W2_POEFO</name>
<evidence type="ECO:0000313" key="8">
    <source>
        <dbReference type="Ensembl" id="ENSPFOP00000001515.2"/>
    </source>
</evidence>
<dbReference type="Proteomes" id="UP000028760">
    <property type="component" value="Unassembled WGS sequence"/>
</dbReference>
<dbReference type="InterPro" id="IPR013783">
    <property type="entry name" value="Ig-like_fold"/>
</dbReference>
<dbReference type="SUPFAM" id="SSF48726">
    <property type="entry name" value="Immunoglobulin"/>
    <property type="match status" value="2"/>
</dbReference>
<keyword evidence="3 5" id="KW-0472">Membrane</keyword>
<dbReference type="OMA" id="FCYFISS"/>
<keyword evidence="2 6" id="KW-0732">Signal</keyword>
<dbReference type="InterPro" id="IPR036179">
    <property type="entry name" value="Ig-like_dom_sf"/>
</dbReference>
<accession>A0A087X6W2</accession>
<evidence type="ECO:0000256" key="2">
    <source>
        <dbReference type="ARBA" id="ARBA00022729"/>
    </source>
</evidence>
<dbReference type="PANTHER" id="PTHR12080">
    <property type="entry name" value="SIGNALING LYMPHOCYTIC ACTIVATION MOLECULE"/>
    <property type="match status" value="1"/>
</dbReference>